<evidence type="ECO:0008006" key="6">
    <source>
        <dbReference type="Google" id="ProtNLM"/>
    </source>
</evidence>
<keyword evidence="5" id="KW-1185">Reference proteome</keyword>
<dbReference type="PROSITE" id="PS51450">
    <property type="entry name" value="LRR"/>
    <property type="match status" value="1"/>
</dbReference>
<dbReference type="PANTHER" id="PTHR45712">
    <property type="entry name" value="AGAP008170-PA"/>
    <property type="match status" value="1"/>
</dbReference>
<reference evidence="4" key="1">
    <citation type="submission" date="2024-04" db="UniProtKB">
        <authorList>
            <consortium name="EnsemblMetazoa"/>
        </authorList>
    </citation>
    <scope>IDENTIFICATION</scope>
    <source>
        <strain evidence="4">EBRO</strain>
    </source>
</reference>
<sequence length="414" mass="47239">MKIWERLIWLVTWSSLYAVGGENSWTFTFINGNLSCMIFNLSSESDIGNYSFLSNKTEELIFINASLDSFDLTEAMQKITPWKISISASNVTRVIFPAKMTPSVVNLRNMTIEDLVFNENTRIQDFRADYTTLQSVTPTISKLTALDILWVAHSELTNFSFDVLLNSSISLLYLVGNKIETISVNPAMVCCKNLEEIFLSDNRLKQLDFRVISLMVNLKTIFLEGNQLADLNMSIDMTHRFSNVAQDGRAYNEEAIEFCSWHTYHSRKVRNEFPAEETSVPNCTDYFASLLSIHLARNKIEQVNFKHFALMNSLNSLDMSHNMLTNLSSKANEVPIRLSELFVSNNNITDVYLTPFLSLKALYIYDNNVKVLNMSSLPKDIDYLNLINNPINCNEMPHMNSSTNFPTIGPYTEC</sequence>
<dbReference type="InterPro" id="IPR050333">
    <property type="entry name" value="SLRP"/>
</dbReference>
<evidence type="ECO:0000256" key="3">
    <source>
        <dbReference type="SAM" id="SignalP"/>
    </source>
</evidence>
<dbReference type="AlphaFoldDB" id="A0AAG5DXS1"/>
<evidence type="ECO:0000313" key="5">
    <source>
        <dbReference type="Proteomes" id="UP000075880"/>
    </source>
</evidence>
<keyword evidence="3" id="KW-0732">Signal</keyword>
<dbReference type="Gene3D" id="3.80.10.10">
    <property type="entry name" value="Ribonuclease Inhibitor"/>
    <property type="match status" value="2"/>
</dbReference>
<feature type="chain" id="PRO_5042545271" description="Leucine rich immune protein (Coil-less)" evidence="3">
    <location>
        <begin position="19"/>
        <end position="414"/>
    </location>
</feature>
<dbReference type="PANTHER" id="PTHR45712:SF22">
    <property type="entry name" value="INSULIN-LIKE GROWTH FACTOR-BINDING PROTEIN COMPLEX ACID LABILE SUBUNIT"/>
    <property type="match status" value="1"/>
</dbReference>
<feature type="signal peptide" evidence="3">
    <location>
        <begin position="1"/>
        <end position="18"/>
    </location>
</feature>
<accession>A0AAG5DXS1</accession>
<dbReference type="SUPFAM" id="SSF52047">
    <property type="entry name" value="RNI-like"/>
    <property type="match status" value="1"/>
</dbReference>
<dbReference type="Proteomes" id="UP000075880">
    <property type="component" value="Unassembled WGS sequence"/>
</dbReference>
<keyword evidence="2" id="KW-0677">Repeat</keyword>
<evidence type="ECO:0000256" key="1">
    <source>
        <dbReference type="ARBA" id="ARBA00022614"/>
    </source>
</evidence>
<dbReference type="InterPro" id="IPR032675">
    <property type="entry name" value="LRR_dom_sf"/>
</dbReference>
<proteinExistence type="predicted"/>
<dbReference type="InterPro" id="IPR001611">
    <property type="entry name" value="Leu-rich_rpt"/>
</dbReference>
<protein>
    <recommendedName>
        <fullName evidence="6">Leucine rich immune protein (Coil-less)</fullName>
    </recommendedName>
</protein>
<organism evidence="4 5">
    <name type="scientific">Anopheles atroparvus</name>
    <name type="common">European mosquito</name>
    <dbReference type="NCBI Taxonomy" id="41427"/>
    <lineage>
        <taxon>Eukaryota</taxon>
        <taxon>Metazoa</taxon>
        <taxon>Ecdysozoa</taxon>
        <taxon>Arthropoda</taxon>
        <taxon>Hexapoda</taxon>
        <taxon>Insecta</taxon>
        <taxon>Pterygota</taxon>
        <taxon>Neoptera</taxon>
        <taxon>Endopterygota</taxon>
        <taxon>Diptera</taxon>
        <taxon>Nematocera</taxon>
        <taxon>Culicoidea</taxon>
        <taxon>Culicidae</taxon>
        <taxon>Anophelinae</taxon>
        <taxon>Anopheles</taxon>
    </lineage>
</organism>
<keyword evidence="1" id="KW-0433">Leucine-rich repeat</keyword>
<name>A0AAG5DXS1_ANOAO</name>
<dbReference type="EnsemblMetazoa" id="ENSAATROPT017453">
    <property type="protein sequence ID" value="ENSAATROPP015413"/>
    <property type="gene ID" value="ENSAATROPG014265"/>
</dbReference>
<evidence type="ECO:0000313" key="4">
    <source>
        <dbReference type="EnsemblMetazoa" id="ENSAATROPP015413"/>
    </source>
</evidence>
<evidence type="ECO:0000256" key="2">
    <source>
        <dbReference type="ARBA" id="ARBA00022737"/>
    </source>
</evidence>